<organism evidence="1 2">
    <name type="scientific">Sporanaerobium hydrogeniformans</name>
    <dbReference type="NCBI Taxonomy" id="3072179"/>
    <lineage>
        <taxon>Bacteria</taxon>
        <taxon>Bacillati</taxon>
        <taxon>Bacillota</taxon>
        <taxon>Clostridia</taxon>
        <taxon>Lachnospirales</taxon>
        <taxon>Lachnospiraceae</taxon>
        <taxon>Sporanaerobium</taxon>
    </lineage>
</organism>
<dbReference type="Proteomes" id="UP000224460">
    <property type="component" value="Unassembled WGS sequence"/>
</dbReference>
<comment type="caution">
    <text evidence="1">The sequence shown here is derived from an EMBL/GenBank/DDBJ whole genome shotgun (WGS) entry which is preliminary data.</text>
</comment>
<accession>A0AC61DC95</accession>
<protein>
    <submittedName>
        <fullName evidence="1">Ferrous iron transport protein A</fullName>
    </submittedName>
</protein>
<reference evidence="1" key="1">
    <citation type="submission" date="2017-10" db="EMBL/GenBank/DDBJ databases">
        <title>Genome sequence of cellulolytic Lachnospiraceae bacterium XHS1971 isolated from hotspring sediment.</title>
        <authorList>
            <person name="Vasudevan G."/>
            <person name="Joshi A.J."/>
            <person name="Hivarkar S."/>
            <person name="Lanjekar V.B."/>
            <person name="Dhakephalkar P.K."/>
            <person name="Dagar S."/>
        </authorList>
    </citation>
    <scope>NUCLEOTIDE SEQUENCE</scope>
    <source>
        <strain evidence="1">XHS1971</strain>
    </source>
</reference>
<gene>
    <name evidence="1" type="ORF">CS063_07705</name>
</gene>
<evidence type="ECO:0000313" key="1">
    <source>
        <dbReference type="EMBL" id="PHV70899.1"/>
    </source>
</evidence>
<keyword evidence="2" id="KW-1185">Reference proteome</keyword>
<sequence>MQTSLFSLNQLAIGQKAQIVNVEALGPLMPRMLDLGAINGTPIEALHRSPTGDPTAYFIRGTVIALRQEDAQKIVIQSFLP</sequence>
<evidence type="ECO:0000313" key="2">
    <source>
        <dbReference type="Proteomes" id="UP000224460"/>
    </source>
</evidence>
<name>A0AC61DC95_9FIRM</name>
<proteinExistence type="predicted"/>
<dbReference type="EMBL" id="PEDL01000006">
    <property type="protein sequence ID" value="PHV70899.1"/>
    <property type="molecule type" value="Genomic_DNA"/>
</dbReference>